<keyword evidence="13" id="KW-0067">ATP-binding</keyword>
<keyword evidence="10" id="KW-0472">Membrane</keyword>
<dbReference type="PANTHER" id="PTHR43047:SF72">
    <property type="entry name" value="OSMOSENSING HISTIDINE PROTEIN KINASE SLN1"/>
    <property type="match status" value="1"/>
</dbReference>
<keyword evidence="7" id="KW-0902">Two-component regulatory system</keyword>
<dbReference type="InterPro" id="IPR003594">
    <property type="entry name" value="HATPase_dom"/>
</dbReference>
<dbReference type="Gene3D" id="3.40.50.2300">
    <property type="match status" value="1"/>
</dbReference>
<dbReference type="Gene3D" id="3.30.565.10">
    <property type="entry name" value="Histidine kinase-like ATPase, C-terminal domain"/>
    <property type="match status" value="2"/>
</dbReference>
<proteinExistence type="predicted"/>
<evidence type="ECO:0000259" key="11">
    <source>
        <dbReference type="PROSITE" id="PS50109"/>
    </source>
</evidence>
<feature type="domain" description="Response regulatory" evidence="12">
    <location>
        <begin position="700"/>
        <end position="817"/>
    </location>
</feature>
<feature type="transmembrane region" description="Helical" evidence="10">
    <location>
        <begin position="327"/>
        <end position="348"/>
    </location>
</feature>
<sequence length="1027" mass="116862">MLKKYIHILQLIILLCILIAVTIVISNLGNGYSFLNMDKNGAMDLSSWNFNKASTVNLNGKWEFYWKKLYTYEDLKNGSMKPDIYAEVPSVWNNYKVNGHNLSGYGYATYRLKVKVPDDKKIMAVRIRNMSAAYKLYIDNKLIASNGKVGTNARDFIPQYRTVTANFTPQKHEFNVIVQVSNYSYARGGMWYPVKLGTSYGISSQNEALMMKDMFLIGALIALAIYYINFFLLRTKERINLLFVLICIIAAARLFNYGEFNILSYEKTVFLEYFFDCLLPLLFLVIVNEMLPNNISRKKVEGLKLITMAEIGIFIVFPVHIYTSFVYVFEAAYTMCILVSLVIAIKAFKMKKNNSLIITAACVLIVISFVNDMLFQNNVILHINDDMSPIAIFISIMLESFVLSRKFADAFTQSEKLSSKLASSLKKEKEMQERLLKFDKLKDEFLANTSHELRTPLSGIISITESMIRGVNGSINEMQEKDLSIIVSSGRRLLNLVNDILDISKLKNRDIKLYEKSLDINNIISPIVNVFNYLNRNKAVKILIEIPENIPCVLADEDRFKQIIYNLMGNAVKFTEEGYIRICASRENDYVKIVIEDTGAGISKDKISKIWEAFEQIDTSITRKHGGTGLGLYITKQLIELHGGKITVESELGVGSKFIFTLPVSNNLPDSYPKTENINLQFKYTDKLSLPEKIVQNGHRILVVDDDILNLYSIINALKLEGYNITPVNSGIKALEELKVNNDYSLVILDVMMPEISGYEVCRKIREQKTMYDLPVLMLTASNQQSSIVLSFEAGANDFLTKPFEHNELLARVKTLVELRQAVSKALNMEMAFLQAQIKPHFLFNVLNTIAELCYIKPKYASEVIVDFASYLRTSFSFANLEELIPLEKEMEYVDTYLKLEKARFGDKLKIEHDLKISRGIMIPPLIIQPLVENSVIHGIRGKYETGLIKISVVKKEKEIVISVWDNGKGISKDKIEQLLDVKRASKSVGLKNINMRLKSLYGRGIEIWSKEGRETTVKIVIPAKGE</sequence>
<dbReference type="SUPFAM" id="SSF49785">
    <property type="entry name" value="Galactose-binding domain-like"/>
    <property type="match status" value="1"/>
</dbReference>
<evidence type="ECO:0000256" key="6">
    <source>
        <dbReference type="ARBA" id="ARBA00022777"/>
    </source>
</evidence>
<keyword evidence="14" id="KW-1185">Reference proteome</keyword>
<organism evidence="13 14">
    <name type="scientific">Clostridium neuense</name>
    <dbReference type="NCBI Taxonomy" id="1728934"/>
    <lineage>
        <taxon>Bacteria</taxon>
        <taxon>Bacillati</taxon>
        <taxon>Bacillota</taxon>
        <taxon>Clostridia</taxon>
        <taxon>Eubacteriales</taxon>
        <taxon>Clostridiaceae</taxon>
        <taxon>Clostridium</taxon>
    </lineage>
</organism>
<evidence type="ECO:0000256" key="10">
    <source>
        <dbReference type="SAM" id="Phobius"/>
    </source>
</evidence>
<keyword evidence="10" id="KW-0812">Transmembrane</keyword>
<dbReference type="InterPro" id="IPR004358">
    <property type="entry name" value="Sig_transdc_His_kin-like_C"/>
</dbReference>
<feature type="domain" description="Histidine kinase" evidence="11">
    <location>
        <begin position="448"/>
        <end position="666"/>
    </location>
</feature>
<evidence type="ECO:0000256" key="1">
    <source>
        <dbReference type="ARBA" id="ARBA00000085"/>
    </source>
</evidence>
<dbReference type="PROSITE" id="PS50109">
    <property type="entry name" value="HIS_KIN"/>
    <property type="match status" value="1"/>
</dbReference>
<dbReference type="InterPro" id="IPR005467">
    <property type="entry name" value="His_kinase_dom"/>
</dbReference>
<dbReference type="InterPro" id="IPR036890">
    <property type="entry name" value="HATPase_C_sf"/>
</dbReference>
<keyword evidence="4 9" id="KW-0597">Phosphoprotein</keyword>
<evidence type="ECO:0000256" key="7">
    <source>
        <dbReference type="ARBA" id="ARBA00023012"/>
    </source>
</evidence>
<evidence type="ECO:0000313" key="13">
    <source>
        <dbReference type="EMBL" id="MFL0251441.1"/>
    </source>
</evidence>
<feature type="modified residue" description="4-aspartylphosphate" evidence="9">
    <location>
        <position position="750"/>
    </location>
</feature>
<dbReference type="EC" id="2.7.13.3" evidence="2"/>
<comment type="catalytic activity">
    <reaction evidence="1">
        <text>ATP + protein L-histidine = ADP + protein N-phospho-L-histidine.</text>
        <dbReference type="EC" id="2.7.13.3"/>
    </reaction>
</comment>
<reference evidence="13 14" key="1">
    <citation type="submission" date="2024-11" db="EMBL/GenBank/DDBJ databases">
        <authorList>
            <person name="Heng Y.C."/>
            <person name="Lim A.C.H."/>
            <person name="Lee J.K.Y."/>
            <person name="Kittelmann S."/>
        </authorList>
    </citation>
    <scope>NUCLEOTIDE SEQUENCE [LARGE SCALE GENOMIC DNA]</scope>
    <source>
        <strain evidence="13 14">WILCCON 0114</strain>
    </source>
</reference>
<dbReference type="Gene3D" id="2.60.120.260">
    <property type="entry name" value="Galactose-binding domain-like"/>
    <property type="match status" value="1"/>
</dbReference>
<dbReference type="Gene3D" id="1.10.287.130">
    <property type="match status" value="1"/>
</dbReference>
<comment type="function">
    <text evidence="8">May play the central regulatory role in sporulation. It may be an element of the effector pathway responsible for the activation of sporulation genes in response to nutritional stress. Spo0A may act in concert with spo0H (a sigma factor) to control the expression of some genes that are critical to the sporulation process.</text>
</comment>
<dbReference type="EMBL" id="JBJIAA010000010">
    <property type="protein sequence ID" value="MFL0251441.1"/>
    <property type="molecule type" value="Genomic_DNA"/>
</dbReference>
<name>A0ABW8TGZ7_9CLOT</name>
<feature type="transmembrane region" description="Helical" evidence="10">
    <location>
        <begin position="239"/>
        <end position="258"/>
    </location>
</feature>
<gene>
    <name evidence="13" type="ORF">ACJDT4_13555</name>
</gene>
<evidence type="ECO:0000259" key="12">
    <source>
        <dbReference type="PROSITE" id="PS50110"/>
    </source>
</evidence>
<feature type="transmembrane region" description="Helical" evidence="10">
    <location>
        <begin position="12"/>
        <end position="35"/>
    </location>
</feature>
<feature type="transmembrane region" description="Helical" evidence="10">
    <location>
        <begin position="270"/>
        <end position="291"/>
    </location>
</feature>
<dbReference type="InterPro" id="IPR011623">
    <property type="entry name" value="7TMR_DISM_rcpt_extracell_dom1"/>
</dbReference>
<dbReference type="CDD" id="cd17574">
    <property type="entry name" value="REC_OmpR"/>
    <property type="match status" value="1"/>
</dbReference>
<dbReference type="InterPro" id="IPR036097">
    <property type="entry name" value="HisK_dim/P_sf"/>
</dbReference>
<dbReference type="Pfam" id="PF06580">
    <property type="entry name" value="His_kinase"/>
    <property type="match status" value="1"/>
</dbReference>
<feature type="transmembrane region" description="Helical" evidence="10">
    <location>
        <begin position="214"/>
        <end position="232"/>
    </location>
</feature>
<dbReference type="Pfam" id="PF07695">
    <property type="entry name" value="7TMR-DISM_7TM"/>
    <property type="match status" value="1"/>
</dbReference>
<dbReference type="Proteomes" id="UP001623592">
    <property type="component" value="Unassembled WGS sequence"/>
</dbReference>
<dbReference type="SMART" id="SM00388">
    <property type="entry name" value="HisKA"/>
    <property type="match status" value="1"/>
</dbReference>
<dbReference type="PRINTS" id="PR00344">
    <property type="entry name" value="BCTRLSENSOR"/>
</dbReference>
<accession>A0ABW8TGZ7</accession>
<feature type="transmembrane region" description="Helical" evidence="10">
    <location>
        <begin position="303"/>
        <end position="321"/>
    </location>
</feature>
<dbReference type="Pfam" id="PF02518">
    <property type="entry name" value="HATPase_c"/>
    <property type="match status" value="2"/>
</dbReference>
<keyword evidence="5" id="KW-0808">Transferase</keyword>
<dbReference type="InterPro" id="IPR003661">
    <property type="entry name" value="HisK_dim/P_dom"/>
</dbReference>
<dbReference type="PANTHER" id="PTHR43047">
    <property type="entry name" value="TWO-COMPONENT HISTIDINE PROTEIN KINASE"/>
    <property type="match status" value="1"/>
</dbReference>
<dbReference type="SMART" id="SM00387">
    <property type="entry name" value="HATPase_c"/>
    <property type="match status" value="2"/>
</dbReference>
<dbReference type="InterPro" id="IPR008979">
    <property type="entry name" value="Galactose-bd-like_sf"/>
</dbReference>
<comment type="caution">
    <text evidence="13">The sequence shown here is derived from an EMBL/GenBank/DDBJ whole genome shotgun (WGS) entry which is preliminary data.</text>
</comment>
<dbReference type="SMART" id="SM00448">
    <property type="entry name" value="REC"/>
    <property type="match status" value="1"/>
</dbReference>
<dbReference type="Pfam" id="PF00072">
    <property type="entry name" value="Response_reg"/>
    <property type="match status" value="1"/>
</dbReference>
<dbReference type="PROSITE" id="PS50110">
    <property type="entry name" value="RESPONSE_REGULATORY"/>
    <property type="match status" value="1"/>
</dbReference>
<evidence type="ECO:0000256" key="5">
    <source>
        <dbReference type="ARBA" id="ARBA00022679"/>
    </source>
</evidence>
<dbReference type="InterPro" id="IPR011006">
    <property type="entry name" value="CheY-like_superfamily"/>
</dbReference>
<dbReference type="Pfam" id="PF00512">
    <property type="entry name" value="HisKA"/>
    <property type="match status" value="1"/>
</dbReference>
<dbReference type="SUPFAM" id="SSF47384">
    <property type="entry name" value="Homodimeric domain of signal transducing histidine kinase"/>
    <property type="match status" value="1"/>
</dbReference>
<protein>
    <recommendedName>
        <fullName evidence="3">Stage 0 sporulation protein A homolog</fullName>
        <ecNumber evidence="2">2.7.13.3</ecNumber>
    </recommendedName>
</protein>
<dbReference type="CDD" id="cd00082">
    <property type="entry name" value="HisKA"/>
    <property type="match status" value="1"/>
</dbReference>
<evidence type="ECO:0000256" key="3">
    <source>
        <dbReference type="ARBA" id="ARBA00018672"/>
    </source>
</evidence>
<dbReference type="InterPro" id="IPR010559">
    <property type="entry name" value="Sig_transdc_His_kin_internal"/>
</dbReference>
<keyword evidence="6" id="KW-0418">Kinase</keyword>
<evidence type="ECO:0000256" key="9">
    <source>
        <dbReference type="PROSITE-ProRule" id="PRU00169"/>
    </source>
</evidence>
<evidence type="ECO:0000256" key="4">
    <source>
        <dbReference type="ARBA" id="ARBA00022553"/>
    </source>
</evidence>
<dbReference type="RefSeq" id="WP_406788096.1">
    <property type="nucleotide sequence ID" value="NZ_JBJIAA010000010.1"/>
</dbReference>
<evidence type="ECO:0000313" key="14">
    <source>
        <dbReference type="Proteomes" id="UP001623592"/>
    </source>
</evidence>
<dbReference type="SUPFAM" id="SSF52172">
    <property type="entry name" value="CheY-like"/>
    <property type="match status" value="1"/>
</dbReference>
<feature type="transmembrane region" description="Helical" evidence="10">
    <location>
        <begin position="355"/>
        <end position="375"/>
    </location>
</feature>
<keyword evidence="10" id="KW-1133">Transmembrane helix</keyword>
<keyword evidence="13" id="KW-0547">Nucleotide-binding</keyword>
<dbReference type="InterPro" id="IPR001789">
    <property type="entry name" value="Sig_transdc_resp-reg_receiver"/>
</dbReference>
<evidence type="ECO:0000256" key="2">
    <source>
        <dbReference type="ARBA" id="ARBA00012438"/>
    </source>
</evidence>
<dbReference type="GO" id="GO:0005524">
    <property type="term" value="F:ATP binding"/>
    <property type="evidence" value="ECO:0007669"/>
    <property type="project" value="UniProtKB-KW"/>
</dbReference>
<evidence type="ECO:0000256" key="8">
    <source>
        <dbReference type="ARBA" id="ARBA00024867"/>
    </source>
</evidence>
<dbReference type="SUPFAM" id="SSF55874">
    <property type="entry name" value="ATPase domain of HSP90 chaperone/DNA topoisomerase II/histidine kinase"/>
    <property type="match status" value="2"/>
</dbReference>
<dbReference type="CDD" id="cd16922">
    <property type="entry name" value="HATPase_EvgS-ArcB-TorS-like"/>
    <property type="match status" value="1"/>
</dbReference>